<keyword evidence="3" id="KW-0808">Transferase</keyword>
<evidence type="ECO:0000256" key="3">
    <source>
        <dbReference type="ARBA" id="ARBA00022679"/>
    </source>
</evidence>
<keyword evidence="8" id="KW-1133">Transmembrane helix</keyword>
<dbReference type="AlphaFoldDB" id="C5LYD5"/>
<dbReference type="UniPathway" id="UPA00282"/>
<dbReference type="GO" id="GO:0047196">
    <property type="term" value="F:long-chain-alcohol O-fatty-acyltransferase activity"/>
    <property type="evidence" value="ECO:0007669"/>
    <property type="project" value="UniProtKB-EC"/>
</dbReference>
<keyword evidence="8" id="KW-0812">Transmembrane</keyword>
<keyword evidence="8" id="KW-0472">Membrane</keyword>
<dbReference type="Proteomes" id="UP000007800">
    <property type="component" value="Unassembled WGS sequence"/>
</dbReference>
<dbReference type="PANTHER" id="PTHR31650:SF1">
    <property type="entry name" value="WAX ESTER SYNTHASE_DIACYLGLYCEROL ACYLTRANSFERASE 4-RELATED"/>
    <property type="match status" value="1"/>
</dbReference>
<comment type="pathway">
    <text evidence="1">Glycerolipid metabolism; triacylglycerol biosynthesis.</text>
</comment>
<sequence>MFVFMMLFGSFLALLSASAFAVSWISLAVVLALVGYLYWNSGEKNSDKATTQGEHHLRMTWLEEHMLKNDTFPASQHSSPTCMVINSAMYFKDGLPEKKRVEKLLQDKLLYFHRFSSVPDFESKTWRSVKVNIDDHVIMHSPCANNEALEDEINDVISHALDLTKPAWEVHMLPVTTGDDCIIFRSHHSIGDGLSLLPAYESMATNADGSPVEVGHSKKPVIPTKNNIIMALLMAIEYVRSFCVLLWACYMPLESSFTFNTPREHRGGDMRWSGSRRAVLFKPFSLEYVKAITKRTPKKTTVNDVLLSATVGAIRAYSGKSVNSSTVMRMLLPFGFEAKLDDMPANDRLTNGFAFCSSDLSKSIRSDDPESRLLATNRIMKRVKHSLEAKVSFWMMNNLFARAPIGFYQKTARKVFANHTAIFSNVRGPAVSQYFAGKEVTGTQAMFLNAIPQVTLVSYNGEIYYNITLDPTVVKDWDKLEGLFRKELLAMGKAVGVDATLTL</sequence>
<feature type="signal peptide" evidence="9">
    <location>
        <begin position="1"/>
        <end position="21"/>
    </location>
</feature>
<feature type="chain" id="PRO_5002952589" evidence="9">
    <location>
        <begin position="22"/>
        <end position="503"/>
    </location>
</feature>
<dbReference type="InterPro" id="IPR009721">
    <property type="entry name" value="O-acyltransferase_WSD1_C"/>
</dbReference>
<evidence type="ECO:0000256" key="2">
    <source>
        <dbReference type="ARBA" id="ARBA00005189"/>
    </source>
</evidence>
<dbReference type="OrthoDB" id="619536at2759"/>
<dbReference type="PANTHER" id="PTHR31650">
    <property type="entry name" value="O-ACYLTRANSFERASE (WSD1-LIKE) FAMILY PROTEIN"/>
    <property type="match status" value="1"/>
</dbReference>
<name>C5LYD5_PERM5</name>
<evidence type="ECO:0000259" key="11">
    <source>
        <dbReference type="Pfam" id="PF06974"/>
    </source>
</evidence>
<evidence type="ECO:0000256" key="8">
    <source>
        <dbReference type="SAM" id="Phobius"/>
    </source>
</evidence>
<evidence type="ECO:0000256" key="5">
    <source>
        <dbReference type="ARBA" id="ARBA00024360"/>
    </source>
</evidence>
<dbReference type="InterPro" id="IPR004255">
    <property type="entry name" value="O-acyltransferase_WSD1_N"/>
</dbReference>
<evidence type="ECO:0000313" key="12">
    <source>
        <dbReference type="EMBL" id="EEQ98173.1"/>
    </source>
</evidence>
<keyword evidence="13" id="KW-1185">Reference proteome</keyword>
<comment type="catalytic activity">
    <reaction evidence="7">
        <text>an acyl-CoA + a 1,2-diacyl-sn-glycerol = a triacyl-sn-glycerol + CoA</text>
        <dbReference type="Rhea" id="RHEA:10868"/>
        <dbReference type="ChEBI" id="CHEBI:17815"/>
        <dbReference type="ChEBI" id="CHEBI:57287"/>
        <dbReference type="ChEBI" id="CHEBI:58342"/>
        <dbReference type="ChEBI" id="CHEBI:64615"/>
        <dbReference type="EC" id="2.3.1.20"/>
    </reaction>
</comment>
<dbReference type="Pfam" id="PF06974">
    <property type="entry name" value="WS_DGAT_C"/>
    <property type="match status" value="1"/>
</dbReference>
<evidence type="ECO:0000256" key="1">
    <source>
        <dbReference type="ARBA" id="ARBA00004771"/>
    </source>
</evidence>
<evidence type="ECO:0000256" key="9">
    <source>
        <dbReference type="SAM" id="SignalP"/>
    </source>
</evidence>
<proteinExistence type="inferred from homology"/>
<dbReference type="InParanoid" id="C5LYD5"/>
<organism evidence="13">
    <name type="scientific">Perkinsus marinus (strain ATCC 50983 / TXsc)</name>
    <dbReference type="NCBI Taxonomy" id="423536"/>
    <lineage>
        <taxon>Eukaryota</taxon>
        <taxon>Sar</taxon>
        <taxon>Alveolata</taxon>
        <taxon>Perkinsozoa</taxon>
        <taxon>Perkinsea</taxon>
        <taxon>Perkinsida</taxon>
        <taxon>Perkinsidae</taxon>
        <taxon>Perkinsus</taxon>
    </lineage>
</organism>
<feature type="transmembrane region" description="Helical" evidence="8">
    <location>
        <begin position="228"/>
        <end position="253"/>
    </location>
</feature>
<evidence type="ECO:0000256" key="6">
    <source>
        <dbReference type="ARBA" id="ARBA00047604"/>
    </source>
</evidence>
<protein>
    <submittedName>
        <fullName evidence="12">Uncharacterized protein</fullName>
    </submittedName>
</protein>
<dbReference type="GO" id="GO:0004144">
    <property type="term" value="F:diacylglycerol O-acyltransferase activity"/>
    <property type="evidence" value="ECO:0007669"/>
    <property type="project" value="UniProtKB-EC"/>
</dbReference>
<dbReference type="GeneID" id="9040615"/>
<gene>
    <name evidence="12" type="ORF">Pmar_PMAR001990</name>
</gene>
<feature type="transmembrane region" description="Helical" evidence="8">
    <location>
        <begin position="6"/>
        <end position="39"/>
    </location>
</feature>
<dbReference type="GO" id="GO:0019432">
    <property type="term" value="P:triglyceride biosynthetic process"/>
    <property type="evidence" value="ECO:0007669"/>
    <property type="project" value="UniProtKB-UniPathway"/>
</dbReference>
<dbReference type="RefSeq" id="XP_002765456.1">
    <property type="nucleotide sequence ID" value="XM_002765410.1"/>
</dbReference>
<reference evidence="12 13" key="1">
    <citation type="submission" date="2008-07" db="EMBL/GenBank/DDBJ databases">
        <authorList>
            <person name="El-Sayed N."/>
            <person name="Caler E."/>
            <person name="Inman J."/>
            <person name="Amedeo P."/>
            <person name="Hass B."/>
            <person name="Wortman J."/>
        </authorList>
    </citation>
    <scope>NUCLEOTIDE SEQUENCE [LARGE SCALE GENOMIC DNA]</scope>
    <source>
        <strain evidence="13">ATCC 50983 / TXsc</strain>
    </source>
</reference>
<comment type="similarity">
    <text evidence="5">In the N-terminal section; belongs to the long-chain O-acyltransferase family.</text>
</comment>
<dbReference type="InterPro" id="IPR045034">
    <property type="entry name" value="O-acyltransferase_WSD1-like"/>
</dbReference>
<evidence type="ECO:0000256" key="7">
    <source>
        <dbReference type="ARBA" id="ARBA00048109"/>
    </source>
</evidence>
<comment type="catalytic activity">
    <reaction evidence="6">
        <text>a long chain fatty alcohol + a fatty acyl-CoA = a long-chain alcohol wax ester + CoA</text>
        <dbReference type="Rhea" id="RHEA:38443"/>
        <dbReference type="ChEBI" id="CHEBI:17135"/>
        <dbReference type="ChEBI" id="CHEBI:57287"/>
        <dbReference type="ChEBI" id="CHEBI:77636"/>
        <dbReference type="ChEBI" id="CHEBI:235323"/>
        <dbReference type="EC" id="2.3.1.75"/>
    </reaction>
</comment>
<feature type="domain" description="O-acyltransferase WSD1-like N-terminal" evidence="10">
    <location>
        <begin position="120"/>
        <end position="216"/>
    </location>
</feature>
<evidence type="ECO:0000259" key="10">
    <source>
        <dbReference type="Pfam" id="PF03007"/>
    </source>
</evidence>
<comment type="pathway">
    <text evidence="2">Lipid metabolism.</text>
</comment>
<dbReference type="EMBL" id="GG686808">
    <property type="protein sequence ID" value="EEQ98173.1"/>
    <property type="molecule type" value="Genomic_DNA"/>
</dbReference>
<keyword evidence="4" id="KW-0012">Acyltransferase</keyword>
<dbReference type="Pfam" id="PF03007">
    <property type="entry name" value="WS_DGAT_cat"/>
    <property type="match status" value="1"/>
</dbReference>
<evidence type="ECO:0000256" key="4">
    <source>
        <dbReference type="ARBA" id="ARBA00023315"/>
    </source>
</evidence>
<keyword evidence="9" id="KW-0732">Signal</keyword>
<dbReference type="GO" id="GO:0005886">
    <property type="term" value="C:plasma membrane"/>
    <property type="evidence" value="ECO:0007669"/>
    <property type="project" value="TreeGrafter"/>
</dbReference>
<accession>C5LYD5</accession>
<evidence type="ECO:0000313" key="13">
    <source>
        <dbReference type="Proteomes" id="UP000007800"/>
    </source>
</evidence>
<dbReference type="OMA" id="AITMHML"/>
<feature type="domain" description="O-acyltransferase WSD1 C-terminal" evidence="11">
    <location>
        <begin position="351"/>
        <end position="491"/>
    </location>
</feature>